<feature type="DNA-binding region" description="H-T-H motif" evidence="4">
    <location>
        <begin position="19"/>
        <end position="38"/>
    </location>
</feature>
<dbReference type="PANTHER" id="PTHR30055">
    <property type="entry name" value="HTH-TYPE TRANSCRIPTIONAL REGULATOR RUTR"/>
    <property type="match status" value="1"/>
</dbReference>
<evidence type="ECO:0000256" key="3">
    <source>
        <dbReference type="ARBA" id="ARBA00023163"/>
    </source>
</evidence>
<keyword evidence="3" id="KW-0804">Transcription</keyword>
<dbReference type="RefSeq" id="WP_224861092.1">
    <property type="nucleotide sequence ID" value="NZ_JAYJJS010000035.1"/>
</dbReference>
<dbReference type="InterPro" id="IPR009057">
    <property type="entry name" value="Homeodomain-like_sf"/>
</dbReference>
<dbReference type="EMBL" id="JAYJJT010000030">
    <property type="protein sequence ID" value="MEB3051928.1"/>
    <property type="molecule type" value="Genomic_DNA"/>
</dbReference>
<feature type="domain" description="HTH tetR-type" evidence="5">
    <location>
        <begin position="1"/>
        <end position="56"/>
    </location>
</feature>
<dbReference type="InterPro" id="IPR001647">
    <property type="entry name" value="HTH_TetR"/>
</dbReference>
<reference evidence="6 7" key="1">
    <citation type="submission" date="2023-12" db="EMBL/GenBank/DDBJ databases">
        <title>Description of new species of Mycobacterium terrae complex isolated from sewage at the Sao Paulo Zoological Park Foundation in Brazil.</title>
        <authorList>
            <person name="Romagnoli C.L."/>
            <person name="Conceicao E.C."/>
            <person name="Machado E."/>
            <person name="Barreto L.B.P.F."/>
            <person name="Sharma A."/>
            <person name="Silva N.M."/>
            <person name="Marques L.E."/>
            <person name="Juliana M.A."/>
            <person name="Lourenco M.C.S."/>
            <person name="Digiampietri L.A."/>
            <person name="Suffys P.N."/>
            <person name="Viana-Niero C."/>
        </authorList>
    </citation>
    <scope>NUCLEOTIDE SEQUENCE [LARGE SCALE GENOMIC DNA]</scope>
    <source>
        <strain evidence="6 7">MYC123</strain>
    </source>
</reference>
<accession>A0ABU5YPD9</accession>
<protein>
    <submittedName>
        <fullName evidence="6">Helix-turn-helix domain-containing protein</fullName>
    </submittedName>
</protein>
<dbReference type="Proteomes" id="UP001299046">
    <property type="component" value="Unassembled WGS sequence"/>
</dbReference>
<name>A0ABU5YPD9_9MYCO</name>
<proteinExistence type="predicted"/>
<evidence type="ECO:0000256" key="2">
    <source>
        <dbReference type="ARBA" id="ARBA00023125"/>
    </source>
</evidence>
<keyword evidence="2 4" id="KW-0238">DNA-binding</keyword>
<keyword evidence="1" id="KW-0805">Transcription regulation</keyword>
<evidence type="ECO:0000259" key="5">
    <source>
        <dbReference type="PROSITE" id="PS50977"/>
    </source>
</evidence>
<dbReference type="PANTHER" id="PTHR30055:SF234">
    <property type="entry name" value="HTH-TYPE TRANSCRIPTIONAL REGULATOR BETI"/>
    <property type="match status" value="1"/>
</dbReference>
<dbReference type="PROSITE" id="PS50977">
    <property type="entry name" value="HTH_TETR_2"/>
    <property type="match status" value="1"/>
</dbReference>
<evidence type="ECO:0000256" key="1">
    <source>
        <dbReference type="ARBA" id="ARBA00023015"/>
    </source>
</evidence>
<keyword evidence="7" id="KW-1185">Reference proteome</keyword>
<evidence type="ECO:0000256" key="4">
    <source>
        <dbReference type="PROSITE-ProRule" id="PRU00335"/>
    </source>
</evidence>
<gene>
    <name evidence="6" type="ORF">KV112_19645</name>
</gene>
<evidence type="ECO:0000313" key="7">
    <source>
        <dbReference type="Proteomes" id="UP001299046"/>
    </source>
</evidence>
<dbReference type="Pfam" id="PF00440">
    <property type="entry name" value="TetR_N"/>
    <property type="match status" value="1"/>
</dbReference>
<comment type="caution">
    <text evidence="6">The sequence shown here is derived from an EMBL/GenBank/DDBJ whole genome shotgun (WGS) entry which is preliminary data.</text>
</comment>
<evidence type="ECO:0000313" key="6">
    <source>
        <dbReference type="EMBL" id="MEB3051928.1"/>
    </source>
</evidence>
<dbReference type="SUPFAM" id="SSF46689">
    <property type="entry name" value="Homeodomain-like"/>
    <property type="match status" value="1"/>
</dbReference>
<dbReference type="Gene3D" id="1.10.357.10">
    <property type="entry name" value="Tetracycline Repressor, domain 2"/>
    <property type="match status" value="1"/>
</dbReference>
<sequence length="187" mass="20318">MVLDAALDVAVQHGVNAVTVGAVAERLGVTRPVVYACFADRIELIEALLEREHIRLLTDVLAALHRTGGDDPQAAFADGYRALLLAAEGRPAAWQLIFAAAPDAAVADRFHRARGALAAESARWIRPAMTRWWGTADLDRKLPVLIELFVSSCEAAVRSLLDPQLDWTADQLADLYGRVIAESLRLA</sequence>
<dbReference type="PRINTS" id="PR00455">
    <property type="entry name" value="HTHTETR"/>
</dbReference>
<organism evidence="6 7">
    <name type="scientific">[Mycobacterium] zoologicum</name>
    <dbReference type="NCBI Taxonomy" id="2872311"/>
    <lineage>
        <taxon>Bacteria</taxon>
        <taxon>Bacillati</taxon>
        <taxon>Actinomycetota</taxon>
        <taxon>Actinomycetes</taxon>
        <taxon>Mycobacteriales</taxon>
        <taxon>Mycobacteriaceae</taxon>
        <taxon>Mycolicibacter</taxon>
    </lineage>
</organism>
<dbReference type="InterPro" id="IPR050109">
    <property type="entry name" value="HTH-type_TetR-like_transc_reg"/>
</dbReference>